<organism evidence="2 3">
    <name type="scientific">Gleimia coleocanis DSM 15436</name>
    <dbReference type="NCBI Taxonomy" id="525245"/>
    <lineage>
        <taxon>Bacteria</taxon>
        <taxon>Bacillati</taxon>
        <taxon>Actinomycetota</taxon>
        <taxon>Actinomycetes</taxon>
        <taxon>Actinomycetales</taxon>
        <taxon>Actinomycetaceae</taxon>
        <taxon>Gleimia</taxon>
    </lineage>
</organism>
<dbReference type="AlphaFoldDB" id="C0W244"/>
<keyword evidence="3" id="KW-1185">Reference proteome</keyword>
<dbReference type="STRING" id="525245.HMPREF0044_1497"/>
<feature type="domain" description="Bacterial SCP orthologue" evidence="1">
    <location>
        <begin position="28"/>
        <end position="126"/>
    </location>
</feature>
<accession>C0W244</accession>
<gene>
    <name evidence="2" type="ORF">HMPREF0044_1497</name>
</gene>
<evidence type="ECO:0000259" key="1">
    <source>
        <dbReference type="Pfam" id="PF17844"/>
    </source>
</evidence>
<dbReference type="Pfam" id="PF17844">
    <property type="entry name" value="SCP_3"/>
    <property type="match status" value="1"/>
</dbReference>
<evidence type="ECO:0000313" key="3">
    <source>
        <dbReference type="Proteomes" id="UP000010301"/>
    </source>
</evidence>
<proteinExistence type="predicted"/>
<dbReference type="InterPro" id="IPR041629">
    <property type="entry name" value="SCP_3"/>
</dbReference>
<protein>
    <recommendedName>
        <fullName evidence="1">Bacterial SCP orthologue domain-containing protein</fullName>
    </recommendedName>
</protein>
<reference evidence="2 3" key="1">
    <citation type="submission" date="2009-01" db="EMBL/GenBank/DDBJ databases">
        <authorList>
            <person name="Qin X."/>
            <person name="Bachman B."/>
            <person name="Battles P."/>
            <person name="Bell A."/>
            <person name="Bess C."/>
            <person name="Bickham C."/>
            <person name="Chaboub L."/>
            <person name="Chen D."/>
            <person name="Coyle M."/>
            <person name="Deiros D.R."/>
            <person name="Dinh H."/>
            <person name="Forbes L."/>
            <person name="Fowler G."/>
            <person name="Francisco L."/>
            <person name="Fu Q."/>
            <person name="Gubbala S."/>
            <person name="Hale W."/>
            <person name="Han Y."/>
            <person name="Hemphill L."/>
            <person name="Highlander S.K."/>
            <person name="Hirani K."/>
            <person name="Hogues M."/>
            <person name="Jackson L."/>
            <person name="Jakkamsetti A."/>
            <person name="Javaid M."/>
            <person name="Jiang H."/>
            <person name="Korchina V."/>
            <person name="Kovar C."/>
            <person name="Lara F."/>
            <person name="Lee S."/>
            <person name="Mata R."/>
            <person name="Mathew T."/>
            <person name="Moen C."/>
            <person name="Morales K."/>
            <person name="Munidasa M."/>
            <person name="Nazareth L."/>
            <person name="Ngo R."/>
            <person name="Nguyen L."/>
            <person name="Okwuonu G."/>
            <person name="Ongeri F."/>
            <person name="Patil S."/>
            <person name="Petrosino J."/>
            <person name="Pham C."/>
            <person name="Pham P."/>
            <person name="Pu L.-L."/>
            <person name="Puazo M."/>
            <person name="Raj R."/>
            <person name="Reid J."/>
            <person name="Rouhana J."/>
            <person name="Saada N."/>
            <person name="Shang Y."/>
            <person name="Simmons D."/>
            <person name="Thornton R."/>
            <person name="Warren J."/>
            <person name="Weissenberger G."/>
            <person name="Zhang J."/>
            <person name="Zhang L."/>
            <person name="Zhou C."/>
            <person name="Zhu D."/>
            <person name="Muzny D."/>
            <person name="Worley K."/>
            <person name="Gibbs R."/>
        </authorList>
    </citation>
    <scope>NUCLEOTIDE SEQUENCE [LARGE SCALE GENOMIC DNA]</scope>
    <source>
        <strain evidence="2 3">DSM 15436</strain>
    </source>
</reference>
<dbReference type="eggNOG" id="COG3255">
    <property type="taxonomic scope" value="Bacteria"/>
</dbReference>
<sequence>MAVLTADPALSGEEAGADCLLSPVTPSQWKTAVRWGLQELARLAPGRAVEVRVPPAGAVQILGGTVHRRGTPPAVVEMSMEAFVALAGGVVSWTDLSEGVAHTATGKRLILDASGERADLSHLFPLI</sequence>
<evidence type="ECO:0000313" key="2">
    <source>
        <dbReference type="EMBL" id="EEH63258.1"/>
    </source>
</evidence>
<comment type="caution">
    <text evidence="2">The sequence shown here is derived from an EMBL/GenBank/DDBJ whole genome shotgun (WGS) entry which is preliminary data.</text>
</comment>
<name>C0W244_9ACTO</name>
<dbReference type="Gene3D" id="3.30.1050.40">
    <property type="match status" value="1"/>
</dbReference>
<dbReference type="HOGENOM" id="CLU_123202_2_0_11"/>
<dbReference type="Proteomes" id="UP000010301">
    <property type="component" value="Unassembled WGS sequence"/>
</dbReference>
<dbReference type="EMBL" id="ACFG01000037">
    <property type="protein sequence ID" value="EEH63258.1"/>
    <property type="molecule type" value="Genomic_DNA"/>
</dbReference>